<dbReference type="AlphaFoldDB" id="A0A6L5YEC5"/>
<dbReference type="Proteomes" id="UP000473699">
    <property type="component" value="Unassembled WGS sequence"/>
</dbReference>
<dbReference type="CDD" id="cd07432">
    <property type="entry name" value="PHP_HisPPase"/>
    <property type="match status" value="1"/>
</dbReference>
<protein>
    <submittedName>
        <fullName evidence="2">PHP domain-containing protein</fullName>
    </submittedName>
</protein>
<dbReference type="Pfam" id="PF13263">
    <property type="entry name" value="PHP_C"/>
    <property type="match status" value="1"/>
</dbReference>
<dbReference type="InterPro" id="IPR003141">
    <property type="entry name" value="Pol/His_phosphatase_N"/>
</dbReference>
<dbReference type="EMBL" id="VUNH01000015">
    <property type="protein sequence ID" value="MST56634.1"/>
    <property type="molecule type" value="Genomic_DNA"/>
</dbReference>
<reference evidence="2 3" key="1">
    <citation type="submission" date="2019-08" db="EMBL/GenBank/DDBJ databases">
        <title>In-depth cultivation of the pig gut microbiome towards novel bacterial diversity and tailored functional studies.</title>
        <authorList>
            <person name="Wylensek D."/>
            <person name="Hitch T.C.A."/>
            <person name="Clavel T."/>
        </authorList>
    </citation>
    <scope>NUCLEOTIDE SEQUENCE [LARGE SCALE GENOMIC DNA]</scope>
    <source>
        <strain evidence="2 3">SM-530-WT-4B</strain>
    </source>
</reference>
<proteinExistence type="predicted"/>
<organism evidence="2 3">
    <name type="scientific">Pyramidobacter porci</name>
    <dbReference type="NCBI Taxonomy" id="2605789"/>
    <lineage>
        <taxon>Bacteria</taxon>
        <taxon>Thermotogati</taxon>
        <taxon>Synergistota</taxon>
        <taxon>Synergistia</taxon>
        <taxon>Synergistales</taxon>
        <taxon>Dethiosulfovibrionaceae</taxon>
        <taxon>Pyramidobacter</taxon>
    </lineage>
</organism>
<dbReference type="InterPro" id="IPR016195">
    <property type="entry name" value="Pol/histidinol_Pase-like"/>
</dbReference>
<dbReference type="RefSeq" id="WP_154529705.1">
    <property type="nucleotide sequence ID" value="NZ_VUNH01000015.1"/>
</dbReference>
<dbReference type="Pfam" id="PF02811">
    <property type="entry name" value="PHP"/>
    <property type="match status" value="1"/>
</dbReference>
<name>A0A6L5YEC5_9BACT</name>
<keyword evidence="3" id="KW-1185">Reference proteome</keyword>
<dbReference type="InterPro" id="IPR052018">
    <property type="entry name" value="PHP_domain"/>
</dbReference>
<dbReference type="Gene3D" id="3.20.20.140">
    <property type="entry name" value="Metal-dependent hydrolases"/>
    <property type="match status" value="1"/>
</dbReference>
<evidence type="ECO:0000313" key="3">
    <source>
        <dbReference type="Proteomes" id="UP000473699"/>
    </source>
</evidence>
<dbReference type="SMART" id="SM00481">
    <property type="entry name" value="POLIIIAc"/>
    <property type="match status" value="1"/>
</dbReference>
<sequence length="216" mass="23423">MILDTHMHTAEYSPDSFLPIAEAVARAREMGIDGLCVTDHDTLGAREAIDGWRQKFQFPLFLGVEVLTTRGDVVCFGLDEAPPPAAVAPEELMARVAACGGCATAAHPFRNNNRGLEDLIATLPGLHGVECFNGSTDPAANLHALELARASGRALLGAADAHWRERVGLFVTEFDDDLRDERDLIRAVRAGRCRPLAWDGAKFVDAEAFCRARLAE</sequence>
<gene>
    <name evidence="2" type="ORF">FYJ74_11440</name>
</gene>
<dbReference type="SUPFAM" id="SSF89550">
    <property type="entry name" value="PHP domain-like"/>
    <property type="match status" value="1"/>
</dbReference>
<evidence type="ECO:0000313" key="2">
    <source>
        <dbReference type="EMBL" id="MST56634.1"/>
    </source>
</evidence>
<comment type="caution">
    <text evidence="2">The sequence shown here is derived from an EMBL/GenBank/DDBJ whole genome shotgun (WGS) entry which is preliminary data.</text>
</comment>
<accession>A0A6L5YEC5</accession>
<evidence type="ECO:0000259" key="1">
    <source>
        <dbReference type="SMART" id="SM00481"/>
    </source>
</evidence>
<dbReference type="PANTHER" id="PTHR42924">
    <property type="entry name" value="EXONUCLEASE"/>
    <property type="match status" value="1"/>
</dbReference>
<dbReference type="GO" id="GO:0035312">
    <property type="term" value="F:5'-3' DNA exonuclease activity"/>
    <property type="evidence" value="ECO:0007669"/>
    <property type="project" value="TreeGrafter"/>
</dbReference>
<feature type="domain" description="Polymerase/histidinol phosphatase N-terminal" evidence="1">
    <location>
        <begin position="3"/>
        <end position="70"/>
    </location>
</feature>
<dbReference type="PANTHER" id="PTHR42924:SF3">
    <property type="entry name" value="POLYMERASE_HISTIDINOL PHOSPHATASE N-TERMINAL DOMAIN-CONTAINING PROTEIN"/>
    <property type="match status" value="1"/>
</dbReference>
<dbReference type="GO" id="GO:0004534">
    <property type="term" value="F:5'-3' RNA exonuclease activity"/>
    <property type="evidence" value="ECO:0007669"/>
    <property type="project" value="TreeGrafter"/>
</dbReference>
<dbReference type="InterPro" id="IPR004013">
    <property type="entry name" value="PHP_dom"/>
</dbReference>